<keyword evidence="6 8" id="KW-0411">Iron-sulfur</keyword>
<keyword evidence="3 8" id="KW-0479">Metal-binding</keyword>
<dbReference type="SUPFAM" id="SSF54862">
    <property type="entry name" value="4Fe-4S ferredoxins"/>
    <property type="match status" value="1"/>
</dbReference>
<evidence type="ECO:0000313" key="10">
    <source>
        <dbReference type="Proteomes" id="UP001597068"/>
    </source>
</evidence>
<keyword evidence="2 8" id="KW-0813">Transport</keyword>
<evidence type="ECO:0000256" key="4">
    <source>
        <dbReference type="ARBA" id="ARBA00022982"/>
    </source>
</evidence>
<keyword evidence="7" id="KW-0003">3Fe-4S</keyword>
<evidence type="ECO:0000256" key="3">
    <source>
        <dbReference type="ARBA" id="ARBA00022723"/>
    </source>
</evidence>
<keyword evidence="10" id="KW-1185">Reference proteome</keyword>
<gene>
    <name evidence="9" type="ORF">ACFQ04_10560</name>
</gene>
<dbReference type="InterPro" id="IPR051269">
    <property type="entry name" value="Fe-S_cluster_ET"/>
</dbReference>
<sequence>MRVTVDRDVCCASGNCEMAAPAVFELADSGDVQVDDSAVDGKVDSVRRAIVDCPTQAIELHDA</sequence>
<evidence type="ECO:0000256" key="8">
    <source>
        <dbReference type="RuleBase" id="RU368020"/>
    </source>
</evidence>
<dbReference type="RefSeq" id="WP_253645932.1">
    <property type="nucleotide sequence ID" value="NZ_BAAAMO010000002.1"/>
</dbReference>
<accession>A0ABW3G6Z9</accession>
<dbReference type="Pfam" id="PF13370">
    <property type="entry name" value="Fer4_13"/>
    <property type="match status" value="1"/>
</dbReference>
<dbReference type="Gene3D" id="3.30.70.20">
    <property type="match status" value="1"/>
</dbReference>
<dbReference type="InterPro" id="IPR001080">
    <property type="entry name" value="3Fe4S_ferredoxin"/>
</dbReference>
<dbReference type="PANTHER" id="PTHR36923">
    <property type="entry name" value="FERREDOXIN"/>
    <property type="match status" value="1"/>
</dbReference>
<reference evidence="10" key="1">
    <citation type="journal article" date="2019" name="Int. J. Syst. Evol. Microbiol.">
        <title>The Global Catalogue of Microorganisms (GCM) 10K type strain sequencing project: providing services to taxonomists for standard genome sequencing and annotation.</title>
        <authorList>
            <consortium name="The Broad Institute Genomics Platform"/>
            <consortium name="The Broad Institute Genome Sequencing Center for Infectious Disease"/>
            <person name="Wu L."/>
            <person name="Ma J."/>
        </authorList>
    </citation>
    <scope>NUCLEOTIDE SEQUENCE [LARGE SCALE GENOMIC DNA]</scope>
    <source>
        <strain evidence="10">CCUG 50873</strain>
    </source>
</reference>
<organism evidence="9 10">
    <name type="scientific">Williamsia deligens</name>
    <dbReference type="NCBI Taxonomy" id="321325"/>
    <lineage>
        <taxon>Bacteria</taxon>
        <taxon>Bacillati</taxon>
        <taxon>Actinomycetota</taxon>
        <taxon>Actinomycetes</taxon>
        <taxon>Mycobacteriales</taxon>
        <taxon>Nocardiaceae</taxon>
        <taxon>Williamsia</taxon>
    </lineage>
</organism>
<comment type="function">
    <text evidence="8">Ferredoxins are iron-sulfur proteins that transfer electrons in a wide variety of metabolic reactions.</text>
</comment>
<comment type="caution">
    <text evidence="9">The sequence shown here is derived from an EMBL/GenBank/DDBJ whole genome shotgun (WGS) entry which is preliminary data.</text>
</comment>
<evidence type="ECO:0000256" key="5">
    <source>
        <dbReference type="ARBA" id="ARBA00023004"/>
    </source>
</evidence>
<keyword evidence="5 8" id="KW-0408">Iron</keyword>
<dbReference type="PANTHER" id="PTHR36923:SF3">
    <property type="entry name" value="FERREDOXIN"/>
    <property type="match status" value="1"/>
</dbReference>
<comment type="cofactor">
    <cofactor evidence="1">
        <name>[3Fe-4S] cluster</name>
        <dbReference type="ChEBI" id="CHEBI:21137"/>
    </cofactor>
</comment>
<name>A0ABW3G6Z9_9NOCA</name>
<dbReference type="EMBL" id="JBHTIL010000001">
    <property type="protein sequence ID" value="MFD0926176.1"/>
    <property type="molecule type" value="Genomic_DNA"/>
</dbReference>
<evidence type="ECO:0000256" key="1">
    <source>
        <dbReference type="ARBA" id="ARBA00001927"/>
    </source>
</evidence>
<dbReference type="PRINTS" id="PR00352">
    <property type="entry name" value="3FE4SFRDOXIN"/>
</dbReference>
<proteinExistence type="predicted"/>
<dbReference type="Proteomes" id="UP001597068">
    <property type="component" value="Unassembled WGS sequence"/>
</dbReference>
<evidence type="ECO:0000256" key="6">
    <source>
        <dbReference type="ARBA" id="ARBA00023014"/>
    </source>
</evidence>
<evidence type="ECO:0000313" key="9">
    <source>
        <dbReference type="EMBL" id="MFD0926176.1"/>
    </source>
</evidence>
<protein>
    <recommendedName>
        <fullName evidence="8">Ferredoxin</fullName>
    </recommendedName>
</protein>
<keyword evidence="4 8" id="KW-0249">Electron transport</keyword>
<evidence type="ECO:0000256" key="2">
    <source>
        <dbReference type="ARBA" id="ARBA00022448"/>
    </source>
</evidence>
<evidence type="ECO:0000256" key="7">
    <source>
        <dbReference type="ARBA" id="ARBA00023291"/>
    </source>
</evidence>